<accession>A0ABT1Y5D9</accession>
<keyword evidence="1" id="KW-1133">Transmembrane helix</keyword>
<keyword evidence="1" id="KW-0472">Membrane</keyword>
<evidence type="ECO:0000259" key="2">
    <source>
        <dbReference type="Pfam" id="PF07331"/>
    </source>
</evidence>
<keyword evidence="4" id="KW-1185">Reference proteome</keyword>
<organism evidence="3 4">
    <name type="scientific">Dehalobacterium formicoaceticum</name>
    <dbReference type="NCBI Taxonomy" id="51515"/>
    <lineage>
        <taxon>Bacteria</taxon>
        <taxon>Bacillati</taxon>
        <taxon>Bacillota</taxon>
        <taxon>Clostridia</taxon>
        <taxon>Eubacteriales</taxon>
        <taxon>Peptococcaceae</taxon>
        <taxon>Dehalobacterium</taxon>
    </lineage>
</organism>
<protein>
    <submittedName>
        <fullName evidence="3">Tripartite tricarboxylate transporter TctB family protein</fullName>
    </submittedName>
</protein>
<reference evidence="3 4" key="1">
    <citation type="submission" date="2022-08" db="EMBL/GenBank/DDBJ databases">
        <title>Proteogenomics of the novel Dehalobacterium formicoaceticum strain EZ94 highlights a key role of methyltransferases during anaerobic dichloromethane degradation.</title>
        <authorList>
            <person name="Wasmund K."/>
        </authorList>
    </citation>
    <scope>NUCLEOTIDE SEQUENCE [LARGE SCALE GENOMIC DNA]</scope>
    <source>
        <strain evidence="3 4">EZ94</strain>
    </source>
</reference>
<sequence length="170" mass="18584">MSENSAAELKNNMLTSKIPITKKTDFRTGICLLILSIFVIVMATKMPKSMPGVDFGPGILPMGLGVTLAVLSILLIIQSFNIRNITHSVIRLSDAMPVAGMFLILLLYLGLMEIIGYGLDTFLLVTYLTRKLGKYALWKCALLGVLTGGLIVYFFRILLGLPLPIGIFGF</sequence>
<feature type="transmembrane region" description="Helical" evidence="1">
    <location>
        <begin position="98"/>
        <end position="116"/>
    </location>
</feature>
<evidence type="ECO:0000313" key="4">
    <source>
        <dbReference type="Proteomes" id="UP001524944"/>
    </source>
</evidence>
<dbReference type="EMBL" id="JANPWE010000005">
    <property type="protein sequence ID" value="MCR6546097.1"/>
    <property type="molecule type" value="Genomic_DNA"/>
</dbReference>
<dbReference type="Proteomes" id="UP001524944">
    <property type="component" value="Unassembled WGS sequence"/>
</dbReference>
<evidence type="ECO:0000313" key="3">
    <source>
        <dbReference type="EMBL" id="MCR6546097.1"/>
    </source>
</evidence>
<comment type="caution">
    <text evidence="3">The sequence shown here is derived from an EMBL/GenBank/DDBJ whole genome shotgun (WGS) entry which is preliminary data.</text>
</comment>
<feature type="transmembrane region" description="Helical" evidence="1">
    <location>
        <begin position="26"/>
        <end position="46"/>
    </location>
</feature>
<evidence type="ECO:0000256" key="1">
    <source>
        <dbReference type="SAM" id="Phobius"/>
    </source>
</evidence>
<dbReference type="InterPro" id="IPR009936">
    <property type="entry name" value="DUF1468"/>
</dbReference>
<feature type="domain" description="DUF1468" evidence="2">
    <location>
        <begin position="29"/>
        <end position="164"/>
    </location>
</feature>
<dbReference type="RefSeq" id="WP_089612063.1">
    <property type="nucleotide sequence ID" value="NZ_CP022121.1"/>
</dbReference>
<dbReference type="Pfam" id="PF07331">
    <property type="entry name" value="TctB"/>
    <property type="match status" value="1"/>
</dbReference>
<gene>
    <name evidence="3" type="ORF">NVS47_11325</name>
</gene>
<feature type="transmembrane region" description="Helical" evidence="1">
    <location>
        <begin position="136"/>
        <end position="155"/>
    </location>
</feature>
<proteinExistence type="predicted"/>
<keyword evidence="1" id="KW-0812">Transmembrane</keyword>
<name>A0ABT1Y5D9_9FIRM</name>
<feature type="transmembrane region" description="Helical" evidence="1">
    <location>
        <begin position="58"/>
        <end position="77"/>
    </location>
</feature>